<gene>
    <name evidence="2" type="ORF">SBAD_LOCUS4127</name>
</gene>
<accession>A0A183IKI1</accession>
<reference evidence="2 3" key="2">
    <citation type="submission" date="2018-11" db="EMBL/GenBank/DDBJ databases">
        <authorList>
            <consortium name="Pathogen Informatics"/>
        </authorList>
    </citation>
    <scope>NUCLEOTIDE SEQUENCE [LARGE SCALE GENOMIC DNA]</scope>
</reference>
<feature type="compositionally biased region" description="Basic residues" evidence="1">
    <location>
        <begin position="1"/>
        <end position="10"/>
    </location>
</feature>
<evidence type="ECO:0000313" key="3">
    <source>
        <dbReference type="Proteomes" id="UP000270296"/>
    </source>
</evidence>
<proteinExistence type="predicted"/>
<organism evidence="4">
    <name type="scientific">Soboliphyme baturini</name>
    <dbReference type="NCBI Taxonomy" id="241478"/>
    <lineage>
        <taxon>Eukaryota</taxon>
        <taxon>Metazoa</taxon>
        <taxon>Ecdysozoa</taxon>
        <taxon>Nematoda</taxon>
        <taxon>Enoplea</taxon>
        <taxon>Dorylaimia</taxon>
        <taxon>Dioctophymatida</taxon>
        <taxon>Dioctophymatoidea</taxon>
        <taxon>Soboliphymatidae</taxon>
        <taxon>Soboliphyme</taxon>
    </lineage>
</organism>
<dbReference type="EMBL" id="UZAM01008142">
    <property type="protein sequence ID" value="VDP03452.1"/>
    <property type="molecule type" value="Genomic_DNA"/>
</dbReference>
<feature type="region of interest" description="Disordered" evidence="1">
    <location>
        <begin position="1"/>
        <end position="26"/>
    </location>
</feature>
<protein>
    <submittedName>
        <fullName evidence="2 4">Uncharacterized protein</fullName>
    </submittedName>
</protein>
<name>A0A183IKI1_9BILA</name>
<dbReference type="Proteomes" id="UP000270296">
    <property type="component" value="Unassembled WGS sequence"/>
</dbReference>
<evidence type="ECO:0000256" key="1">
    <source>
        <dbReference type="SAM" id="MobiDB-lite"/>
    </source>
</evidence>
<dbReference type="WBParaSite" id="SBAD_0000430801-mRNA-1">
    <property type="protein sequence ID" value="SBAD_0000430801-mRNA-1"/>
    <property type="gene ID" value="SBAD_0000430801"/>
</dbReference>
<sequence length="69" mass="7477">MNCREARRRVNSGDGKNSGSPQLGPVSRATTRTSLFLFSWCCQLSDDIQNSHITALCGMDVAAKLTESS</sequence>
<evidence type="ECO:0000313" key="2">
    <source>
        <dbReference type="EMBL" id="VDP03452.1"/>
    </source>
</evidence>
<evidence type="ECO:0000313" key="4">
    <source>
        <dbReference type="WBParaSite" id="SBAD_0000430801-mRNA-1"/>
    </source>
</evidence>
<keyword evidence="3" id="KW-1185">Reference proteome</keyword>
<reference evidence="4" key="1">
    <citation type="submission" date="2016-06" db="UniProtKB">
        <authorList>
            <consortium name="WormBaseParasite"/>
        </authorList>
    </citation>
    <scope>IDENTIFICATION</scope>
</reference>
<dbReference type="AlphaFoldDB" id="A0A183IKI1"/>